<dbReference type="PRINTS" id="PR00237">
    <property type="entry name" value="GPCRRHODOPSN"/>
</dbReference>
<dbReference type="Pfam" id="PF00001">
    <property type="entry name" value="7tm_1"/>
    <property type="match status" value="1"/>
</dbReference>
<evidence type="ECO:0000259" key="12">
    <source>
        <dbReference type="PROSITE" id="PS50923"/>
    </source>
</evidence>
<sequence length="1168" mass="129212">MQYCEFPPKVKNATIHTTQRFKYESSFGIYITYKCNSGFSNVGFKAKSTCKNGSWSVESLPTCRISNTGCGMPKFLENGGLHSYVPFNYPYDVGEKVEYFCIDGYHMSSDEGNVNFCLNGNEWSLEENMPLCQDCGPPPEVANTTVKVKSTRHGFVAHYICDAGMSTYDTISYVCRNGSWDLKSFSVCKVPVTGCGSPPVPLNGKVLGLPPYIQGNNVTYSCKSTFELYAPVGSINTCGADNKWTIKPSSVYFPKCQPTCFPPPTPLYGHFVNKNKSHNDEGLFSNGATIAFGCRSNYRSLTNSVQCVNGTWNWIAACWRGASFLPCKIMTTSSFSRLWPTTYCGPPPTVEGATIRLTETLEGSWAEYVCDLGLSTLDRLTTVCCGNPPMLSNGQFPGQIAESFAQGTLTFFCPKPFELNSSFDSSYGFKKSSRRTSNGFPSCNTDVYSHDFPNNFYVTCNEGFEILQSVSENNSRDVYCLEAGHVLFYTNKPNRNGSYSNGSMVTLACQPHDNVLKSTTLVCVDGSWTAFNRAPVHSNVSAQLSFFDNSSCRRDCGEPPYAVNASINLWKSQSSVEYVCDPGLSTTDPAIITCLSGGIWNLSKVPACAIPSSGCGNPRKLLDGKYFGKSPYDIGESITYQCDDEFELFPLNASVSTCKPDNVWSLEENEWNFPACKPVCQELPSAFLAYDVPNVYYPLQSGDGYFSFGTTIVTSCFAKPRAFCLGFVWSKEEWKWCHIHVNLFFSRYFIFYGTERSLQSSPTVPEIMPTVKPIVANNSNIRPHTYVKPDSSNETAFGSIIPIDLKTSPNFDWKTELYLETTKRPVKLSTSSDSLQQMGSGKMLVSSLCGFSGFCSGTTPEIYQKCFNTNLFSCPECGSRKGALFLLILLLFGLAIFVGNLLVILVGCKRFKRGIIKKLDICKTSLSVADVATSVQFTIFAVYNFTWSMKLTPVELNDVQRSLQGSVQAYVGGILSVFGFTSSLYHLVFMGAERVYAIAKPIRYSQQSKTSVYCALVVVWLMSLASATIAAWFPDKFDYTFSAPTLVYQPSLRGISPTQNNAAAIVVMVIFYLFPYIMASASCAFTLVFICRAGKCRESIDKGTATTSTAIRKFKLSALKTVSIMYIGFTLTLIPIVVVFIMFYAGYLNCSNYAQVYMFSERSHLQRA</sequence>
<dbReference type="PANTHER" id="PTHR45785">
    <property type="entry name" value="COMPLEMENT FACTOR H-RELATED"/>
    <property type="match status" value="1"/>
</dbReference>
<evidence type="ECO:0000313" key="13">
    <source>
        <dbReference type="EMBL" id="CAK8697388.1"/>
    </source>
</evidence>
<dbReference type="EMBL" id="CAWYQH010000163">
    <property type="protein sequence ID" value="CAK8697388.1"/>
    <property type="molecule type" value="Genomic_DNA"/>
</dbReference>
<evidence type="ECO:0000256" key="7">
    <source>
        <dbReference type="ARBA" id="ARBA00023136"/>
    </source>
</evidence>
<reference evidence="13 14" key="1">
    <citation type="submission" date="2024-02" db="EMBL/GenBank/DDBJ databases">
        <authorList>
            <person name="Daric V."/>
            <person name="Darras S."/>
        </authorList>
    </citation>
    <scope>NUCLEOTIDE SEQUENCE [LARGE SCALE GENOMIC DNA]</scope>
</reference>
<keyword evidence="3 9" id="KW-0768">Sushi</keyword>
<dbReference type="Proteomes" id="UP001642483">
    <property type="component" value="Unassembled WGS sequence"/>
</dbReference>
<feature type="domain" description="Sushi" evidence="12">
    <location>
        <begin position="613"/>
        <end position="678"/>
    </location>
</feature>
<comment type="caution">
    <text evidence="13">The sequence shown here is derived from an EMBL/GenBank/DDBJ whole genome shotgun (WGS) entry which is preliminary data.</text>
</comment>
<dbReference type="InterPro" id="IPR000436">
    <property type="entry name" value="Sushi_SCR_CCP_dom"/>
</dbReference>
<dbReference type="PROSITE" id="PS50923">
    <property type="entry name" value="SUSHI"/>
    <property type="match status" value="5"/>
</dbReference>
<keyword evidence="5" id="KW-0732">Signal</keyword>
<evidence type="ECO:0000256" key="6">
    <source>
        <dbReference type="ARBA" id="ARBA00022989"/>
    </source>
</evidence>
<name>A0ABP0H077_CLALP</name>
<evidence type="ECO:0000256" key="9">
    <source>
        <dbReference type="PROSITE-ProRule" id="PRU00302"/>
    </source>
</evidence>
<comment type="subcellular location">
    <subcellularLocation>
        <location evidence="2">Membrane</location>
    </subcellularLocation>
    <subcellularLocation>
        <location evidence="1">Virion</location>
    </subcellularLocation>
</comment>
<feature type="transmembrane region" description="Helical" evidence="10">
    <location>
        <begin position="1062"/>
        <end position="1090"/>
    </location>
</feature>
<evidence type="ECO:0000256" key="2">
    <source>
        <dbReference type="ARBA" id="ARBA00004370"/>
    </source>
</evidence>
<keyword evidence="6 10" id="KW-1133">Transmembrane helix</keyword>
<evidence type="ECO:0000256" key="3">
    <source>
        <dbReference type="ARBA" id="ARBA00022659"/>
    </source>
</evidence>
<proteinExistence type="predicted"/>
<protein>
    <recommendedName>
        <fullName evidence="15">Sushi, von Willebrand factor type A, EGF and pentraxin domain-containing protein 1</fullName>
    </recommendedName>
</protein>
<dbReference type="CDD" id="cd00033">
    <property type="entry name" value="CCP"/>
    <property type="match status" value="5"/>
</dbReference>
<keyword evidence="14" id="KW-1185">Reference proteome</keyword>
<evidence type="ECO:0008006" key="15">
    <source>
        <dbReference type="Google" id="ProtNLM"/>
    </source>
</evidence>
<feature type="transmembrane region" description="Helical" evidence="10">
    <location>
        <begin position="928"/>
        <end position="947"/>
    </location>
</feature>
<evidence type="ECO:0000256" key="8">
    <source>
        <dbReference type="ARBA" id="ARBA00023157"/>
    </source>
</evidence>
<dbReference type="PROSITE" id="PS50262">
    <property type="entry name" value="G_PROTEIN_RECEP_F1_2"/>
    <property type="match status" value="1"/>
</dbReference>
<feature type="domain" description="Sushi" evidence="12">
    <location>
        <begin position="554"/>
        <end position="610"/>
    </location>
</feature>
<keyword evidence="8 9" id="KW-1015">Disulfide bond</keyword>
<dbReference type="Pfam" id="PF00084">
    <property type="entry name" value="Sushi"/>
    <property type="match status" value="5"/>
</dbReference>
<organism evidence="13 14">
    <name type="scientific">Clavelina lepadiformis</name>
    <name type="common">Light-bulb sea squirt</name>
    <name type="synonym">Ascidia lepadiformis</name>
    <dbReference type="NCBI Taxonomy" id="159417"/>
    <lineage>
        <taxon>Eukaryota</taxon>
        <taxon>Metazoa</taxon>
        <taxon>Chordata</taxon>
        <taxon>Tunicata</taxon>
        <taxon>Ascidiacea</taxon>
        <taxon>Aplousobranchia</taxon>
        <taxon>Clavelinidae</taxon>
        <taxon>Clavelina</taxon>
    </lineage>
</organism>
<feature type="domain" description="G-protein coupled receptors family 1 profile" evidence="11">
    <location>
        <begin position="899"/>
        <end position="1142"/>
    </location>
</feature>
<dbReference type="InterPro" id="IPR051503">
    <property type="entry name" value="ComplSys_Reg/VirEntry_Med"/>
</dbReference>
<feature type="transmembrane region" description="Helical" evidence="10">
    <location>
        <begin position="967"/>
        <end position="989"/>
    </location>
</feature>
<evidence type="ECO:0000256" key="1">
    <source>
        <dbReference type="ARBA" id="ARBA00004328"/>
    </source>
</evidence>
<evidence type="ECO:0000313" key="14">
    <source>
        <dbReference type="Proteomes" id="UP001642483"/>
    </source>
</evidence>
<feature type="disulfide bond" evidence="9">
    <location>
        <begin position="195"/>
        <end position="238"/>
    </location>
</feature>
<gene>
    <name evidence="13" type="ORF">CVLEPA_LOCUS30628</name>
</gene>
<evidence type="ECO:0000259" key="11">
    <source>
        <dbReference type="PROSITE" id="PS50262"/>
    </source>
</evidence>
<keyword evidence="4 10" id="KW-0812">Transmembrane</keyword>
<dbReference type="InterPro" id="IPR000276">
    <property type="entry name" value="GPCR_Rhodpsn"/>
</dbReference>
<dbReference type="SMART" id="SM00032">
    <property type="entry name" value="CCP"/>
    <property type="match status" value="8"/>
</dbReference>
<evidence type="ECO:0000256" key="4">
    <source>
        <dbReference type="ARBA" id="ARBA00022692"/>
    </source>
</evidence>
<dbReference type="PANTHER" id="PTHR45785:SF2">
    <property type="entry name" value="COMPLEMENT FACTOR H-RELATED"/>
    <property type="match status" value="1"/>
</dbReference>
<feature type="domain" description="Sushi" evidence="12">
    <location>
        <begin position="193"/>
        <end position="258"/>
    </location>
</feature>
<dbReference type="CDD" id="cd00637">
    <property type="entry name" value="7tm_classA_rhodopsin-like"/>
    <property type="match status" value="1"/>
</dbReference>
<feature type="domain" description="Sushi" evidence="12">
    <location>
        <begin position="2"/>
        <end position="65"/>
    </location>
</feature>
<feature type="disulfide bond" evidence="9">
    <location>
        <begin position="615"/>
        <end position="658"/>
    </location>
</feature>
<dbReference type="SUPFAM" id="SSF57535">
    <property type="entry name" value="Complement control module/SCR domain"/>
    <property type="match status" value="6"/>
</dbReference>
<dbReference type="InterPro" id="IPR017452">
    <property type="entry name" value="GPCR_Rhodpsn_7TM"/>
</dbReference>
<evidence type="ECO:0000256" key="10">
    <source>
        <dbReference type="SAM" id="Phobius"/>
    </source>
</evidence>
<comment type="caution">
    <text evidence="9">Lacks conserved residue(s) required for the propagation of feature annotation.</text>
</comment>
<dbReference type="Gene3D" id="2.10.70.10">
    <property type="entry name" value="Complement Module, domain 1"/>
    <property type="match status" value="7"/>
</dbReference>
<feature type="transmembrane region" description="Helical" evidence="10">
    <location>
        <begin position="1010"/>
        <end position="1033"/>
    </location>
</feature>
<accession>A0ABP0H077</accession>
<dbReference type="Gene3D" id="1.20.1070.10">
    <property type="entry name" value="Rhodopsin 7-helix transmembrane proteins"/>
    <property type="match status" value="1"/>
</dbReference>
<dbReference type="SUPFAM" id="SSF81321">
    <property type="entry name" value="Family A G protein-coupled receptor-like"/>
    <property type="match status" value="1"/>
</dbReference>
<dbReference type="InterPro" id="IPR035976">
    <property type="entry name" value="Sushi/SCR/CCP_sf"/>
</dbReference>
<feature type="transmembrane region" description="Helical" evidence="10">
    <location>
        <begin position="883"/>
        <end position="907"/>
    </location>
</feature>
<feature type="domain" description="Sushi" evidence="12">
    <location>
        <begin position="68"/>
        <end position="134"/>
    </location>
</feature>
<evidence type="ECO:0000256" key="5">
    <source>
        <dbReference type="ARBA" id="ARBA00022729"/>
    </source>
</evidence>
<feature type="transmembrane region" description="Helical" evidence="10">
    <location>
        <begin position="1122"/>
        <end position="1147"/>
    </location>
</feature>
<keyword evidence="7 10" id="KW-0472">Membrane</keyword>